<evidence type="ECO:0000313" key="2">
    <source>
        <dbReference type="Proteomes" id="UP000264120"/>
    </source>
</evidence>
<keyword evidence="2" id="KW-1185">Reference proteome</keyword>
<organism evidence="1 2">
    <name type="scientific">Komagataeibacter saccharivorans</name>
    <dbReference type="NCBI Taxonomy" id="265959"/>
    <lineage>
        <taxon>Bacteria</taxon>
        <taxon>Pseudomonadati</taxon>
        <taxon>Pseudomonadota</taxon>
        <taxon>Alphaproteobacteria</taxon>
        <taxon>Acetobacterales</taxon>
        <taxon>Acetobacteraceae</taxon>
        <taxon>Komagataeibacter</taxon>
    </lineage>
</organism>
<gene>
    <name evidence="1" type="ORF">CD178_02637</name>
</gene>
<dbReference type="AlphaFoldDB" id="A0A347WEU1"/>
<proteinExistence type="predicted"/>
<dbReference type="Proteomes" id="UP000264120">
    <property type="component" value="Chromosome"/>
</dbReference>
<accession>A0A347WEU1</accession>
<dbReference type="EMBL" id="CP023036">
    <property type="protein sequence ID" value="AXY23384.1"/>
    <property type="molecule type" value="Genomic_DNA"/>
</dbReference>
<reference evidence="1 2" key="1">
    <citation type="submission" date="2017-08" db="EMBL/GenBank/DDBJ databases">
        <title>Complete genome sequence of Gluconacetobacter saccharivorans CV1 isolated from Fermented Vinegar.</title>
        <authorList>
            <person name="Kim S.-Y."/>
        </authorList>
    </citation>
    <scope>NUCLEOTIDE SEQUENCE [LARGE SCALE GENOMIC DNA]</scope>
    <source>
        <strain evidence="1 2">CV1</strain>
    </source>
</reference>
<dbReference type="KEGG" id="ksc:CD178_02637"/>
<sequence length="71" mass="8250">MFDVIFGYQISSREPCGLDWHIAMKNHAIKCTGIQNRLKILSFCVLVFFPFRTHAQSITPEQEVLGFYKNI</sequence>
<name>A0A347WEU1_9PROT</name>
<protein>
    <submittedName>
        <fullName evidence="1">Uncharacterized protein</fullName>
    </submittedName>
</protein>
<evidence type="ECO:0000313" key="1">
    <source>
        <dbReference type="EMBL" id="AXY23384.1"/>
    </source>
</evidence>